<name>A0ABD5DHS4_ACIBA</name>
<accession>A0ABD5DHS4</accession>
<comment type="caution">
    <text evidence="1">The sequence shown here is derived from an EMBL/GenBank/DDBJ whole genome shotgun (WGS) entry which is preliminary data.</text>
</comment>
<gene>
    <name evidence="1" type="ORF">FPK87_26030</name>
</gene>
<evidence type="ECO:0000313" key="1">
    <source>
        <dbReference type="EMBL" id="MDR8263881.1"/>
    </source>
</evidence>
<feature type="non-terminal residue" evidence="1">
    <location>
        <position position="56"/>
    </location>
</feature>
<protein>
    <submittedName>
        <fullName evidence="1">LysB family phage lysis regulatory protein</fullName>
    </submittedName>
</protein>
<dbReference type="EMBL" id="VMBB01001205">
    <property type="protein sequence ID" value="MDR8263881.1"/>
    <property type="molecule type" value="Genomic_DNA"/>
</dbReference>
<proteinExistence type="predicted"/>
<reference evidence="1" key="1">
    <citation type="submission" date="2019-07" db="EMBL/GenBank/DDBJ databases">
        <title>Biological characteristics of mucoid Acinetobacter baumannii from a general hospital in China.</title>
        <authorList>
            <person name="Hua X."/>
            <person name="Yu Y."/>
        </authorList>
    </citation>
    <scope>NUCLEOTIDE SEQUENCE [LARGE SCALE GENOMIC DNA]</scope>
    <source>
        <strain evidence="1">N41</strain>
    </source>
</reference>
<organism evidence="1">
    <name type="scientific">Acinetobacter baumannii</name>
    <dbReference type="NCBI Taxonomy" id="470"/>
    <lineage>
        <taxon>Bacteria</taxon>
        <taxon>Pseudomonadati</taxon>
        <taxon>Pseudomonadota</taxon>
        <taxon>Gammaproteobacteria</taxon>
        <taxon>Moraxellales</taxon>
        <taxon>Moraxellaceae</taxon>
        <taxon>Acinetobacter</taxon>
        <taxon>Acinetobacter calcoaceticus/baumannii complex</taxon>
    </lineage>
</organism>
<sequence>MTRALAVILALVLAALGWQSWRLNEASRTIDQQGGDLKTAGDKLAKTISQLIALSI</sequence>
<dbReference type="AlphaFoldDB" id="A0ABD5DHS4"/>